<dbReference type="InterPro" id="IPR043151">
    <property type="entry name" value="BAH_sf"/>
</dbReference>
<dbReference type="FunFam" id="2.30.30.490:FF:000017">
    <property type="entry name" value="Bromo-adjacent homology (BAH) domain-containing protein"/>
    <property type="match status" value="1"/>
</dbReference>
<gene>
    <name evidence="4 5" type="primary">LOC116210488</name>
</gene>
<dbReference type="AlphaFoldDB" id="A0A6P8DWZ0"/>
<evidence type="ECO:0000313" key="5">
    <source>
        <dbReference type="RefSeq" id="XP_031400226.1"/>
    </source>
</evidence>
<protein>
    <submittedName>
        <fullName evidence="4 5">Protein ANTI-SILENCING 1-like isoform X1</fullName>
    </submittedName>
</protein>
<dbReference type="OrthoDB" id="1896853at2759"/>
<evidence type="ECO:0000313" key="4">
    <source>
        <dbReference type="RefSeq" id="XP_031400225.1"/>
    </source>
</evidence>
<dbReference type="RefSeq" id="XP_031400226.1">
    <property type="nucleotide sequence ID" value="XM_031544366.1"/>
</dbReference>
<dbReference type="GeneID" id="116210488"/>
<dbReference type="Gene3D" id="2.30.30.490">
    <property type="match status" value="1"/>
</dbReference>
<dbReference type="PROSITE" id="PS51038">
    <property type="entry name" value="BAH"/>
    <property type="match status" value="1"/>
</dbReference>
<dbReference type="SMART" id="SM00439">
    <property type="entry name" value="BAH"/>
    <property type="match status" value="1"/>
</dbReference>
<feature type="region of interest" description="Disordered" evidence="1">
    <location>
        <begin position="301"/>
        <end position="376"/>
    </location>
</feature>
<reference evidence="3" key="1">
    <citation type="journal article" date="2020" name="Plant Biotechnol. J.">
        <title>The pomegranate (Punica granatum L.) draft genome dissects genetic divergence between soft- and hard-seeded cultivars.</title>
        <authorList>
            <person name="Luo X."/>
            <person name="Li H."/>
            <person name="Wu Z."/>
            <person name="Yao W."/>
            <person name="Zhao P."/>
            <person name="Cao D."/>
            <person name="Yu H."/>
            <person name="Li K."/>
            <person name="Poudel K."/>
            <person name="Zhao D."/>
            <person name="Zhang F."/>
            <person name="Xia X."/>
            <person name="Chen L."/>
            <person name="Wang Q."/>
            <person name="Jing D."/>
            <person name="Cao S."/>
        </authorList>
    </citation>
    <scope>NUCLEOTIDE SEQUENCE [LARGE SCALE GENOMIC DNA]</scope>
</reference>
<dbReference type="RefSeq" id="XP_031400225.1">
    <property type="nucleotide sequence ID" value="XM_031544365.1"/>
</dbReference>
<dbReference type="Proteomes" id="UP000515151">
    <property type="component" value="Chromosome 6"/>
</dbReference>
<dbReference type="GO" id="GO:0003723">
    <property type="term" value="F:RNA binding"/>
    <property type="evidence" value="ECO:0007669"/>
    <property type="project" value="TreeGrafter"/>
</dbReference>
<evidence type="ECO:0000256" key="1">
    <source>
        <dbReference type="SAM" id="MobiDB-lite"/>
    </source>
</evidence>
<dbReference type="PANTHER" id="PTHR47073:SF2">
    <property type="entry name" value="PROTEIN ANTI-SILENCING 1"/>
    <property type="match status" value="1"/>
</dbReference>
<organism evidence="3 4">
    <name type="scientific">Punica granatum</name>
    <name type="common">Pomegranate</name>
    <dbReference type="NCBI Taxonomy" id="22663"/>
    <lineage>
        <taxon>Eukaryota</taxon>
        <taxon>Viridiplantae</taxon>
        <taxon>Streptophyta</taxon>
        <taxon>Embryophyta</taxon>
        <taxon>Tracheophyta</taxon>
        <taxon>Spermatophyta</taxon>
        <taxon>Magnoliopsida</taxon>
        <taxon>eudicotyledons</taxon>
        <taxon>Gunneridae</taxon>
        <taxon>Pentapetalae</taxon>
        <taxon>rosids</taxon>
        <taxon>malvids</taxon>
        <taxon>Myrtales</taxon>
        <taxon>Lythraceae</taxon>
        <taxon>Punica</taxon>
    </lineage>
</organism>
<keyword evidence="3" id="KW-1185">Reference proteome</keyword>
<feature type="compositionally biased region" description="Polar residues" evidence="1">
    <location>
        <begin position="352"/>
        <end position="363"/>
    </location>
</feature>
<evidence type="ECO:0000313" key="3">
    <source>
        <dbReference type="Proteomes" id="UP000515151"/>
    </source>
</evidence>
<sequence length="582" mass="66420">MGEADQSEKLEFKWCKKRGVGGKNKEVQFYESFNFDGVEYTLYDSVYLYKESEPEPFIGKLIKIWENPDKSKRVKVLWFFRPCEIQNYLGAERVPENELFLASGEGKGLANVNPLEAIAGKCNVICISKDERNSQPSDEELHMAEFVFSRTFDVGQLKISDEINDRIAGIEAKFIFNKAGSHKFEGIVKENPIIIEDKKEDSRNVVVTDESTISTKLISTDERRDMEEHEKCEDGLRDACLDSKLAKDRSSSKQISPRIKADLDGSKGKFAVGLDNKAGVEEQVRSLEDLDDVERPLKKVKLHVSTSKGKEKDNVMVSKTKNDGKEKASREASITPRSKSLHLSGSVERDIQPSTKKSQQKWRLSNAKLAKPSAKNTVSEEDNVDYWTKEVTRRPDDNKNKWFTNFPWEERVVDAQKRGMLVLLWNLDPSYTSMEVEDIVWHGLKLNCTAKMIQRTAISSPHSGEAYVIFKTKEAAERALKKLDEGCLLLPNGRPLVGCIGDRSFPGKQRTFHGHLVFASPRHPHNREKEAASSHCSQPNTVEFELAIDWFLLQERWDRAWQLLFKQQGEELRKLRGSLKCK</sequence>
<dbReference type="PANTHER" id="PTHR47073">
    <property type="entry name" value="PROTEIN ANTI-SILENCING 1"/>
    <property type="match status" value="1"/>
</dbReference>
<feature type="compositionally biased region" description="Basic and acidic residues" evidence="1">
    <location>
        <begin position="308"/>
        <end position="330"/>
    </location>
</feature>
<proteinExistence type="predicted"/>
<reference evidence="4 5" key="2">
    <citation type="submission" date="2025-04" db="UniProtKB">
        <authorList>
            <consortium name="RefSeq"/>
        </authorList>
    </citation>
    <scope>IDENTIFICATION</scope>
    <source>
        <tissue evidence="4 5">Leaf</tissue>
    </source>
</reference>
<evidence type="ECO:0000259" key="2">
    <source>
        <dbReference type="PROSITE" id="PS51038"/>
    </source>
</evidence>
<dbReference type="Pfam" id="PF01426">
    <property type="entry name" value="BAH"/>
    <property type="match status" value="1"/>
</dbReference>
<dbReference type="InterPro" id="IPR001025">
    <property type="entry name" value="BAH_dom"/>
</dbReference>
<feature type="domain" description="BAH" evidence="2">
    <location>
        <begin position="38"/>
        <end position="163"/>
    </location>
</feature>
<accession>A0A6P8DWZ0</accession>
<dbReference type="GO" id="GO:0003682">
    <property type="term" value="F:chromatin binding"/>
    <property type="evidence" value="ECO:0007669"/>
    <property type="project" value="InterPro"/>
</dbReference>
<name>A0A6P8DWZ0_PUNGR</name>